<proteinExistence type="inferred from homology"/>
<evidence type="ECO:0000256" key="1">
    <source>
        <dbReference type="ARBA" id="ARBA00006484"/>
    </source>
</evidence>
<dbReference type="PANTHER" id="PTHR42879:SF6">
    <property type="entry name" value="NADPH-DEPENDENT REDUCTASE BACG"/>
    <property type="match status" value="1"/>
</dbReference>
<name>A0A6J7DEP7_9ZZZZ</name>
<evidence type="ECO:0000313" key="2">
    <source>
        <dbReference type="EMBL" id="CAB4868781.1"/>
    </source>
</evidence>
<dbReference type="EMBL" id="CAFBLP010000012">
    <property type="protein sequence ID" value="CAB4868781.1"/>
    <property type="molecule type" value="Genomic_DNA"/>
</dbReference>
<organism evidence="2">
    <name type="scientific">freshwater metagenome</name>
    <dbReference type="NCBI Taxonomy" id="449393"/>
    <lineage>
        <taxon>unclassified sequences</taxon>
        <taxon>metagenomes</taxon>
        <taxon>ecological metagenomes</taxon>
    </lineage>
</organism>
<dbReference type="AlphaFoldDB" id="A0A6J7DEP7"/>
<dbReference type="Pfam" id="PF13561">
    <property type="entry name" value="adh_short_C2"/>
    <property type="match status" value="1"/>
</dbReference>
<comment type="similarity">
    <text evidence="1">Belongs to the short-chain dehydrogenases/reductases (SDR) family.</text>
</comment>
<sequence length="259" mass="27215">MDLGISGRSAILMASSRGLGRACAESLAREGVNVVINGRNAPDVLRTCDELAGAYGIVATPVVGDATTPDVHDALLAACPQPDIVLLNGEGPPPTAFGDIDAAKWADTLHKTMVSPLLFVQRVIDGMQQRQFGRIVAISSAMVKSPNPLMSMSHGPRLGLTGVLKGLSKSVVAHNVTINTILPERFDTGRQQQMAQLAMSFKGISYEQARAEQVATIKAGRLGLPAEFGDTFAFVCSAQAGFMSGQSIQLDGGSYEGVF</sequence>
<dbReference type="SUPFAM" id="SSF51735">
    <property type="entry name" value="NAD(P)-binding Rossmann-fold domains"/>
    <property type="match status" value="1"/>
</dbReference>
<protein>
    <submittedName>
        <fullName evidence="2">Unannotated protein</fullName>
    </submittedName>
</protein>
<dbReference type="InterPro" id="IPR036291">
    <property type="entry name" value="NAD(P)-bd_dom_sf"/>
</dbReference>
<dbReference type="InterPro" id="IPR002347">
    <property type="entry name" value="SDR_fam"/>
</dbReference>
<dbReference type="InterPro" id="IPR050259">
    <property type="entry name" value="SDR"/>
</dbReference>
<reference evidence="2" key="1">
    <citation type="submission" date="2020-05" db="EMBL/GenBank/DDBJ databases">
        <authorList>
            <person name="Chiriac C."/>
            <person name="Salcher M."/>
            <person name="Ghai R."/>
            <person name="Kavagutti S V."/>
        </authorList>
    </citation>
    <scope>NUCLEOTIDE SEQUENCE</scope>
</reference>
<gene>
    <name evidence="2" type="ORF">UFOPK3376_00694</name>
</gene>
<accession>A0A6J7DEP7</accession>
<dbReference type="PRINTS" id="PR00081">
    <property type="entry name" value="GDHRDH"/>
</dbReference>
<dbReference type="PANTHER" id="PTHR42879">
    <property type="entry name" value="3-OXOACYL-(ACYL-CARRIER-PROTEIN) REDUCTASE"/>
    <property type="match status" value="1"/>
</dbReference>
<dbReference type="Gene3D" id="3.40.50.720">
    <property type="entry name" value="NAD(P)-binding Rossmann-like Domain"/>
    <property type="match status" value="1"/>
</dbReference>